<name>A0ACB7RSP5_HYAAI</name>
<evidence type="ECO:0000313" key="1">
    <source>
        <dbReference type="EMBL" id="KAH6925410.1"/>
    </source>
</evidence>
<sequence>MDIFHPDYVEATHFTGECVWIRQVAEKNSICLPIAKVMIEGQFNVLETEAAVSPNLPKQYPYLLSNKSDMVLKKRGLSFREFVAQAL</sequence>
<reference evidence="1" key="1">
    <citation type="submission" date="2020-05" db="EMBL/GenBank/DDBJ databases">
        <title>Large-scale comparative analyses of tick genomes elucidate their genetic diversity and vector capacities.</title>
        <authorList>
            <person name="Jia N."/>
            <person name="Wang J."/>
            <person name="Shi W."/>
            <person name="Du L."/>
            <person name="Sun Y."/>
            <person name="Zhan W."/>
            <person name="Jiang J."/>
            <person name="Wang Q."/>
            <person name="Zhang B."/>
            <person name="Ji P."/>
            <person name="Sakyi L.B."/>
            <person name="Cui X."/>
            <person name="Yuan T."/>
            <person name="Jiang B."/>
            <person name="Yang W."/>
            <person name="Lam T.T.-Y."/>
            <person name="Chang Q."/>
            <person name="Ding S."/>
            <person name="Wang X."/>
            <person name="Zhu J."/>
            <person name="Ruan X."/>
            <person name="Zhao L."/>
            <person name="Wei J."/>
            <person name="Que T."/>
            <person name="Du C."/>
            <person name="Cheng J."/>
            <person name="Dai P."/>
            <person name="Han X."/>
            <person name="Huang E."/>
            <person name="Gao Y."/>
            <person name="Liu J."/>
            <person name="Shao H."/>
            <person name="Ye R."/>
            <person name="Li L."/>
            <person name="Wei W."/>
            <person name="Wang X."/>
            <person name="Wang C."/>
            <person name="Yang T."/>
            <person name="Huo Q."/>
            <person name="Li W."/>
            <person name="Guo W."/>
            <person name="Chen H."/>
            <person name="Zhou L."/>
            <person name="Ni X."/>
            <person name="Tian J."/>
            <person name="Zhou Y."/>
            <person name="Sheng Y."/>
            <person name="Liu T."/>
            <person name="Pan Y."/>
            <person name="Xia L."/>
            <person name="Li J."/>
            <person name="Zhao F."/>
            <person name="Cao W."/>
        </authorList>
    </citation>
    <scope>NUCLEOTIDE SEQUENCE</scope>
    <source>
        <strain evidence="1">Hyas-2018</strain>
    </source>
</reference>
<gene>
    <name evidence="1" type="ORF">HPB50_004956</name>
</gene>
<proteinExistence type="predicted"/>
<evidence type="ECO:0000313" key="2">
    <source>
        <dbReference type="Proteomes" id="UP000821845"/>
    </source>
</evidence>
<keyword evidence="2" id="KW-1185">Reference proteome</keyword>
<accession>A0ACB7RSP5</accession>
<protein>
    <submittedName>
        <fullName evidence="1">Uncharacterized protein</fullName>
    </submittedName>
</protein>
<organism evidence="1 2">
    <name type="scientific">Hyalomma asiaticum</name>
    <name type="common">Tick</name>
    <dbReference type="NCBI Taxonomy" id="266040"/>
    <lineage>
        <taxon>Eukaryota</taxon>
        <taxon>Metazoa</taxon>
        <taxon>Ecdysozoa</taxon>
        <taxon>Arthropoda</taxon>
        <taxon>Chelicerata</taxon>
        <taxon>Arachnida</taxon>
        <taxon>Acari</taxon>
        <taxon>Parasitiformes</taxon>
        <taxon>Ixodida</taxon>
        <taxon>Ixodoidea</taxon>
        <taxon>Ixodidae</taxon>
        <taxon>Hyalomminae</taxon>
        <taxon>Hyalomma</taxon>
    </lineage>
</organism>
<dbReference type="EMBL" id="CM023487">
    <property type="protein sequence ID" value="KAH6925410.1"/>
    <property type="molecule type" value="Genomic_DNA"/>
</dbReference>
<dbReference type="Proteomes" id="UP000821845">
    <property type="component" value="Chromosome 7"/>
</dbReference>
<comment type="caution">
    <text evidence="1">The sequence shown here is derived from an EMBL/GenBank/DDBJ whole genome shotgun (WGS) entry which is preliminary data.</text>
</comment>